<proteinExistence type="predicted"/>
<gene>
    <name evidence="2" type="ORF">R7226_15060</name>
</gene>
<sequence length="78" mass="8040">PAAADGTPAPGAAGERAAAAPRHAPASEVELTARTDLSGWLDRLLLAAGGAHWLRRSLELTLRNLASTLGDPAPVEHR</sequence>
<evidence type="ECO:0000313" key="2">
    <source>
        <dbReference type="EMBL" id="MDW5595668.1"/>
    </source>
</evidence>
<feature type="region of interest" description="Disordered" evidence="1">
    <location>
        <begin position="1"/>
        <end position="27"/>
    </location>
</feature>
<accession>A0ABU4HQV3</accession>
<dbReference type="EMBL" id="JAWSTH010000038">
    <property type="protein sequence ID" value="MDW5595668.1"/>
    <property type="molecule type" value="Genomic_DNA"/>
</dbReference>
<keyword evidence="3" id="KW-1185">Reference proteome</keyword>
<protein>
    <submittedName>
        <fullName evidence="2">Uncharacterized protein</fullName>
    </submittedName>
</protein>
<reference evidence="2 3" key="2">
    <citation type="submission" date="2023-10" db="EMBL/GenBank/DDBJ databases">
        <authorList>
            <person name="Han X.F."/>
        </authorList>
    </citation>
    <scope>NUCLEOTIDE SEQUENCE [LARGE SCALE GENOMIC DNA]</scope>
    <source>
        <strain evidence="2 3">KCTC 39840</strain>
    </source>
</reference>
<feature type="non-terminal residue" evidence="2">
    <location>
        <position position="1"/>
    </location>
</feature>
<reference evidence="3" key="1">
    <citation type="submission" date="2023-07" db="EMBL/GenBank/DDBJ databases">
        <title>Conexibacter stalactiti sp. nov., isolated from stalactites in a lava cave and emended description of the genus Conexibacter.</title>
        <authorList>
            <person name="Lee S.D."/>
        </authorList>
    </citation>
    <scope>NUCLEOTIDE SEQUENCE [LARGE SCALE GENOMIC DNA]</scope>
    <source>
        <strain evidence="3">KCTC 39840</strain>
    </source>
</reference>
<evidence type="ECO:0000313" key="3">
    <source>
        <dbReference type="Proteomes" id="UP001284601"/>
    </source>
</evidence>
<comment type="caution">
    <text evidence="2">The sequence shown here is derived from an EMBL/GenBank/DDBJ whole genome shotgun (WGS) entry which is preliminary data.</text>
</comment>
<dbReference type="RefSeq" id="WP_318598003.1">
    <property type="nucleotide sequence ID" value="NZ_JAWSTH010000038.1"/>
</dbReference>
<dbReference type="Proteomes" id="UP001284601">
    <property type="component" value="Unassembled WGS sequence"/>
</dbReference>
<feature type="compositionally biased region" description="Low complexity" evidence="1">
    <location>
        <begin position="1"/>
        <end position="26"/>
    </location>
</feature>
<name>A0ABU4HQV3_9ACTN</name>
<evidence type="ECO:0000256" key="1">
    <source>
        <dbReference type="SAM" id="MobiDB-lite"/>
    </source>
</evidence>
<organism evidence="2 3">
    <name type="scientific">Conexibacter stalactiti</name>
    <dbReference type="NCBI Taxonomy" id="1940611"/>
    <lineage>
        <taxon>Bacteria</taxon>
        <taxon>Bacillati</taxon>
        <taxon>Actinomycetota</taxon>
        <taxon>Thermoleophilia</taxon>
        <taxon>Solirubrobacterales</taxon>
        <taxon>Conexibacteraceae</taxon>
        <taxon>Conexibacter</taxon>
    </lineage>
</organism>